<dbReference type="GO" id="GO:0006520">
    <property type="term" value="P:amino acid metabolic process"/>
    <property type="evidence" value="ECO:0007669"/>
    <property type="project" value="InterPro"/>
</dbReference>
<dbReference type="Gene3D" id="3.40.50.720">
    <property type="entry name" value="NAD(P)-binding Rossmann-like Domain"/>
    <property type="match status" value="1"/>
</dbReference>
<dbReference type="Pfam" id="PF00208">
    <property type="entry name" value="ELFV_dehydrog"/>
    <property type="match status" value="1"/>
</dbReference>
<dbReference type="SUPFAM" id="SSF51735">
    <property type="entry name" value="NAD(P)-binding Rossmann-fold domains"/>
    <property type="match status" value="1"/>
</dbReference>
<dbReference type="InterPro" id="IPR006096">
    <property type="entry name" value="Glu/Leu/Phe/Val/Trp_DH_C"/>
</dbReference>
<dbReference type="GO" id="GO:0016491">
    <property type="term" value="F:oxidoreductase activity"/>
    <property type="evidence" value="ECO:0007669"/>
    <property type="project" value="InterPro"/>
</dbReference>
<sequence>MRCCQYDYGFIKYKCTVIQGVVNMGVVAVFYLSEMRAKVVGISDIASVLFHEESFTFKEITNLFLVKSGNILVYNLKHI</sequence>
<dbReference type="KEGG" id="mlil:QLS71_009900"/>
<protein>
    <recommendedName>
        <fullName evidence="1">Glutamate/phenylalanine/leucine/valine/L-tryptophan dehydrogenase C-terminal domain-containing protein</fullName>
    </recommendedName>
</protein>
<dbReference type="InterPro" id="IPR036291">
    <property type="entry name" value="NAD(P)-bd_dom_sf"/>
</dbReference>
<accession>A0AAU7EC81</accession>
<evidence type="ECO:0000313" key="2">
    <source>
        <dbReference type="EMBL" id="XBL12652.1"/>
    </source>
</evidence>
<keyword evidence="3" id="KW-1185">Reference proteome</keyword>
<name>A0AAU7EC81_9FLAO</name>
<evidence type="ECO:0000313" key="3">
    <source>
        <dbReference type="Proteomes" id="UP001224325"/>
    </source>
</evidence>
<feature type="domain" description="Glutamate/phenylalanine/leucine/valine/L-tryptophan dehydrogenase C-terminal" evidence="1">
    <location>
        <begin position="11"/>
        <end position="63"/>
    </location>
</feature>
<dbReference type="EMBL" id="CP155618">
    <property type="protein sequence ID" value="XBL12652.1"/>
    <property type="molecule type" value="Genomic_DNA"/>
</dbReference>
<organism evidence="2 3">
    <name type="scientific">Mariniflexile litorale</name>
    <dbReference type="NCBI Taxonomy" id="3045158"/>
    <lineage>
        <taxon>Bacteria</taxon>
        <taxon>Pseudomonadati</taxon>
        <taxon>Bacteroidota</taxon>
        <taxon>Flavobacteriia</taxon>
        <taxon>Flavobacteriales</taxon>
        <taxon>Flavobacteriaceae</taxon>
        <taxon>Mariniflexile</taxon>
    </lineage>
</organism>
<evidence type="ECO:0000259" key="1">
    <source>
        <dbReference type="Pfam" id="PF00208"/>
    </source>
</evidence>
<dbReference type="AlphaFoldDB" id="A0AAU7EC81"/>
<gene>
    <name evidence="2" type="ORF">QLS71_009900</name>
</gene>
<dbReference type="RefSeq" id="WP_308990919.1">
    <property type="nucleotide sequence ID" value="NZ_CP155618.1"/>
</dbReference>
<proteinExistence type="predicted"/>
<dbReference type="Proteomes" id="UP001224325">
    <property type="component" value="Chromosome"/>
</dbReference>
<reference evidence="2" key="1">
    <citation type="submission" date="2024-04" db="EMBL/GenBank/DDBJ databases">
        <title>Mariniflexile litorale, isolated from the shallow sediments of the Sea of Japan.</title>
        <authorList>
            <person name="Romanenko L."/>
            <person name="Isaeva M."/>
        </authorList>
    </citation>
    <scope>NUCLEOTIDE SEQUENCE [LARGE SCALE GENOMIC DNA]</scope>
    <source>
        <strain evidence="2">KMM 9835</strain>
    </source>
</reference>